<keyword evidence="3 6" id="KW-0694">RNA-binding</keyword>
<dbReference type="NCBIfam" id="NF004363">
    <property type="entry name" value="PRK05738.2-4"/>
    <property type="match status" value="1"/>
</dbReference>
<organism evidence="7 8">
    <name type="scientific">Candidatus Methylospira mobilis</name>
    <dbReference type="NCBI Taxonomy" id="1808979"/>
    <lineage>
        <taxon>Bacteria</taxon>
        <taxon>Pseudomonadati</taxon>
        <taxon>Pseudomonadota</taxon>
        <taxon>Gammaproteobacteria</taxon>
        <taxon>Methylococcales</taxon>
        <taxon>Methylococcaceae</taxon>
        <taxon>Candidatus Methylospira</taxon>
    </lineage>
</organism>
<keyword evidence="2 6" id="KW-0699">rRNA-binding</keyword>
<keyword evidence="5 6" id="KW-0687">Ribonucleoprotein</keyword>
<dbReference type="NCBIfam" id="NF004359">
    <property type="entry name" value="PRK05738.1-3"/>
    <property type="match status" value="1"/>
</dbReference>
<accession>A0A5Q0BIK6</accession>
<evidence type="ECO:0000313" key="8">
    <source>
        <dbReference type="Proteomes" id="UP000325755"/>
    </source>
</evidence>
<evidence type="ECO:0000256" key="2">
    <source>
        <dbReference type="ARBA" id="ARBA00022730"/>
    </source>
</evidence>
<proteinExistence type="inferred from homology"/>
<dbReference type="InParanoid" id="A0A5Q0BIK6"/>
<sequence length="97" mass="11175">MRQQNLMRVIQAPIVSEKSNITAQSNRTFVFRVKKNSDKIDIKQAVELMFDVKVESVHVLNVFGKSKRFGRFAGKRSDWKKAYVKLKPGFDIELSTA</sequence>
<evidence type="ECO:0000256" key="3">
    <source>
        <dbReference type="ARBA" id="ARBA00022884"/>
    </source>
</evidence>
<evidence type="ECO:0000256" key="6">
    <source>
        <dbReference type="HAMAP-Rule" id="MF_01369"/>
    </source>
</evidence>
<dbReference type="KEGG" id="mmob:F6R98_14355"/>
<dbReference type="GO" id="GO:0005840">
    <property type="term" value="C:ribosome"/>
    <property type="evidence" value="ECO:0007669"/>
    <property type="project" value="UniProtKB-KW"/>
</dbReference>
<keyword evidence="8" id="KW-1185">Reference proteome</keyword>
<comment type="subunit">
    <text evidence="6">Part of the 50S ribosomal subunit. Contacts protein L29, and trigger factor when it is bound to the ribosome.</text>
</comment>
<dbReference type="InterPro" id="IPR012678">
    <property type="entry name" value="Ribosomal_uL23/eL15/eS24_sf"/>
</dbReference>
<evidence type="ECO:0000256" key="4">
    <source>
        <dbReference type="ARBA" id="ARBA00022980"/>
    </source>
</evidence>
<evidence type="ECO:0000313" key="7">
    <source>
        <dbReference type="EMBL" id="QFY43660.1"/>
    </source>
</evidence>
<dbReference type="NCBIfam" id="NF004366">
    <property type="entry name" value="PRK05738.3-2"/>
    <property type="match status" value="1"/>
</dbReference>
<dbReference type="SUPFAM" id="SSF54189">
    <property type="entry name" value="Ribosomal proteins S24e, L23 and L15e"/>
    <property type="match status" value="1"/>
</dbReference>
<dbReference type="Pfam" id="PF00276">
    <property type="entry name" value="Ribosomal_L23"/>
    <property type="match status" value="1"/>
</dbReference>
<dbReference type="RefSeq" id="WP_153249642.1">
    <property type="nucleotide sequence ID" value="NZ_CP044205.1"/>
</dbReference>
<dbReference type="Gene3D" id="3.30.70.330">
    <property type="match status" value="1"/>
</dbReference>
<evidence type="ECO:0000256" key="1">
    <source>
        <dbReference type="ARBA" id="ARBA00006700"/>
    </source>
</evidence>
<gene>
    <name evidence="6" type="primary">rplW</name>
    <name evidence="7" type="ORF">F6R98_14355</name>
</gene>
<dbReference type="FunFam" id="3.30.70.330:FF:000001">
    <property type="entry name" value="50S ribosomal protein L23"/>
    <property type="match status" value="1"/>
</dbReference>
<dbReference type="GO" id="GO:1990904">
    <property type="term" value="C:ribonucleoprotein complex"/>
    <property type="evidence" value="ECO:0007669"/>
    <property type="project" value="UniProtKB-KW"/>
</dbReference>
<dbReference type="Proteomes" id="UP000325755">
    <property type="component" value="Chromosome"/>
</dbReference>
<dbReference type="GO" id="GO:0019843">
    <property type="term" value="F:rRNA binding"/>
    <property type="evidence" value="ECO:0007669"/>
    <property type="project" value="UniProtKB-UniRule"/>
</dbReference>
<comment type="similarity">
    <text evidence="1 6">Belongs to the universal ribosomal protein uL23 family.</text>
</comment>
<evidence type="ECO:0000256" key="5">
    <source>
        <dbReference type="ARBA" id="ARBA00023274"/>
    </source>
</evidence>
<dbReference type="GO" id="GO:0006412">
    <property type="term" value="P:translation"/>
    <property type="evidence" value="ECO:0007669"/>
    <property type="project" value="UniProtKB-UniRule"/>
</dbReference>
<keyword evidence="4 6" id="KW-0689">Ribosomal protein</keyword>
<dbReference type="InterPro" id="IPR012677">
    <property type="entry name" value="Nucleotide-bd_a/b_plait_sf"/>
</dbReference>
<name>A0A5Q0BIK6_9GAMM</name>
<dbReference type="PANTHER" id="PTHR11620">
    <property type="entry name" value="60S RIBOSOMAL PROTEIN L23A"/>
    <property type="match status" value="1"/>
</dbReference>
<dbReference type="FunCoup" id="A0A5Q0BIK6">
    <property type="interactions" value="567"/>
</dbReference>
<dbReference type="InterPro" id="IPR013025">
    <property type="entry name" value="Ribosomal_uL23-like"/>
</dbReference>
<dbReference type="AlphaFoldDB" id="A0A5Q0BIK6"/>
<dbReference type="OrthoDB" id="9793353at2"/>
<dbReference type="EMBL" id="CP044205">
    <property type="protein sequence ID" value="QFY43660.1"/>
    <property type="molecule type" value="Genomic_DNA"/>
</dbReference>
<comment type="function">
    <text evidence="6">One of the early assembly proteins it binds 23S rRNA. One of the proteins that surrounds the polypeptide exit tunnel on the outside of the ribosome. Forms the main docking site for trigger factor binding to the ribosome.</text>
</comment>
<dbReference type="GO" id="GO:0003735">
    <property type="term" value="F:structural constituent of ribosome"/>
    <property type="evidence" value="ECO:0007669"/>
    <property type="project" value="InterPro"/>
</dbReference>
<dbReference type="HAMAP" id="MF_01369_B">
    <property type="entry name" value="Ribosomal_uL23_B"/>
    <property type="match status" value="1"/>
</dbReference>
<reference evidence="7 8" key="1">
    <citation type="submission" date="2019-09" db="EMBL/GenBank/DDBJ databases">
        <title>Ecophysiology of the spiral-shaped methanotroph Methylospira mobilis as revealed by the complete genome sequence.</title>
        <authorList>
            <person name="Oshkin I.Y."/>
            <person name="Dedysh S.N."/>
            <person name="Miroshnikov K."/>
            <person name="Danilova O.V."/>
            <person name="Hakobyan A."/>
            <person name="Liesack W."/>
        </authorList>
    </citation>
    <scope>NUCLEOTIDE SEQUENCE [LARGE SCALE GENOMIC DNA]</scope>
    <source>
        <strain evidence="7 8">Shm1</strain>
    </source>
</reference>
<protein>
    <recommendedName>
        <fullName evidence="6">Large ribosomal subunit protein uL23</fullName>
    </recommendedName>
</protein>